<dbReference type="Proteomes" id="UP001165679">
    <property type="component" value="Unassembled WGS sequence"/>
</dbReference>
<dbReference type="CDD" id="cd21109">
    <property type="entry name" value="SPASM"/>
    <property type="match status" value="1"/>
</dbReference>
<organism evidence="2 3">
    <name type="scientific">Limobrevibacterium gyesilva</name>
    <dbReference type="NCBI Taxonomy" id="2991712"/>
    <lineage>
        <taxon>Bacteria</taxon>
        <taxon>Pseudomonadati</taxon>
        <taxon>Pseudomonadota</taxon>
        <taxon>Alphaproteobacteria</taxon>
        <taxon>Acetobacterales</taxon>
        <taxon>Acetobacteraceae</taxon>
        <taxon>Limobrevibacterium</taxon>
    </lineage>
</organism>
<accession>A0AA41YJC0</accession>
<sequence length="351" mass="38695">MESIYYVMAWACHRKCRHCYEDRFRPYVRSELEAVVAEAEANAPRIIANLPDRMTYLDQDDPAPDGTLPEKTGRIVLSGGEALLEATRRRVTYPVIEALVAKYRDAGGVRVVLQTTGDLVTLEIIGDLLARGVWMISVAGVDDFHVGLEGTEKQTAFKAGLTAVFEAAGMRPSGRQAPDRAWHQEDGPVYSFFGATPESWIGKLWPRGRAWQNGLSTATIADNFCARWSGGMNFLNHPYAGSEVSIEPDGSVYPCCVKTRLPVGNLLEERLTDILDSLAGDPVYEAINAGKPERMGLTLGWSVETFLEKARTTSPTGKPYANLCIGCDRFHAEVLAPVIEAARMRRLKETV</sequence>
<dbReference type="AlphaFoldDB" id="A0AA41YJC0"/>
<dbReference type="InterPro" id="IPR058240">
    <property type="entry name" value="rSAM_sf"/>
</dbReference>
<dbReference type="CDD" id="cd01335">
    <property type="entry name" value="Radical_SAM"/>
    <property type="match status" value="1"/>
</dbReference>
<dbReference type="RefSeq" id="WP_264711674.1">
    <property type="nucleotide sequence ID" value="NZ_JAPDNT010000001.1"/>
</dbReference>
<proteinExistence type="predicted"/>
<evidence type="ECO:0000313" key="3">
    <source>
        <dbReference type="Proteomes" id="UP001165679"/>
    </source>
</evidence>
<feature type="domain" description="4Fe4S-binding SPASM" evidence="1">
    <location>
        <begin position="242"/>
        <end position="277"/>
    </location>
</feature>
<dbReference type="InterPro" id="IPR013785">
    <property type="entry name" value="Aldolase_TIM"/>
</dbReference>
<reference evidence="2" key="2">
    <citation type="submission" date="2022-10" db="EMBL/GenBank/DDBJ databases">
        <authorList>
            <person name="Trinh H.N."/>
        </authorList>
    </citation>
    <scope>NUCLEOTIDE SEQUENCE</scope>
    <source>
        <strain evidence="2">RN2-1</strain>
    </source>
</reference>
<gene>
    <name evidence="2" type="ORF">OL599_00735</name>
</gene>
<dbReference type="InterPro" id="IPR023885">
    <property type="entry name" value="4Fe4S-binding_SPASM_dom"/>
</dbReference>
<reference evidence="2" key="1">
    <citation type="submission" date="2022-09" db="EMBL/GenBank/DDBJ databases">
        <title>Rhodovastum sp. nov. RN2-1 isolated from soil in Seongnam, South Korea.</title>
        <authorList>
            <person name="Le N.T."/>
        </authorList>
    </citation>
    <scope>NUCLEOTIDE SEQUENCE</scope>
    <source>
        <strain evidence="2">RN2-1</strain>
    </source>
</reference>
<dbReference type="Pfam" id="PF13186">
    <property type="entry name" value="SPASM"/>
    <property type="match status" value="1"/>
</dbReference>
<comment type="caution">
    <text evidence="2">The sequence shown here is derived from an EMBL/GenBank/DDBJ whole genome shotgun (WGS) entry which is preliminary data.</text>
</comment>
<evidence type="ECO:0000313" key="2">
    <source>
        <dbReference type="EMBL" id="MCW3473092.1"/>
    </source>
</evidence>
<evidence type="ECO:0000259" key="1">
    <source>
        <dbReference type="Pfam" id="PF13186"/>
    </source>
</evidence>
<dbReference type="EMBL" id="JAPDNT010000001">
    <property type="protein sequence ID" value="MCW3473092.1"/>
    <property type="molecule type" value="Genomic_DNA"/>
</dbReference>
<dbReference type="SUPFAM" id="SSF102114">
    <property type="entry name" value="Radical SAM enzymes"/>
    <property type="match status" value="1"/>
</dbReference>
<keyword evidence="3" id="KW-1185">Reference proteome</keyword>
<protein>
    <submittedName>
        <fullName evidence="2">SPASM domain-containing protein</fullName>
    </submittedName>
</protein>
<dbReference type="Gene3D" id="3.20.20.70">
    <property type="entry name" value="Aldolase class I"/>
    <property type="match status" value="1"/>
</dbReference>
<name>A0AA41YJC0_9PROT</name>